<evidence type="ECO:0000313" key="2">
    <source>
        <dbReference type="EMBL" id="GAA3643834.1"/>
    </source>
</evidence>
<dbReference type="EMBL" id="BAABAB010000057">
    <property type="protein sequence ID" value="GAA3643834.1"/>
    <property type="molecule type" value="Genomic_DNA"/>
</dbReference>
<reference evidence="3" key="1">
    <citation type="journal article" date="2019" name="Int. J. Syst. Evol. Microbiol.">
        <title>The Global Catalogue of Microorganisms (GCM) 10K type strain sequencing project: providing services to taxonomists for standard genome sequencing and annotation.</title>
        <authorList>
            <consortium name="The Broad Institute Genomics Platform"/>
            <consortium name="The Broad Institute Genome Sequencing Center for Infectious Disease"/>
            <person name="Wu L."/>
            <person name="Ma J."/>
        </authorList>
    </citation>
    <scope>NUCLEOTIDE SEQUENCE [LARGE SCALE GENOMIC DNA]</scope>
    <source>
        <strain evidence="3">JCM 16929</strain>
    </source>
</reference>
<name>A0ABP7B004_9ACTN</name>
<keyword evidence="3" id="KW-1185">Reference proteome</keyword>
<protein>
    <recommendedName>
        <fullName evidence="4">ABC transporter permease</fullName>
    </recommendedName>
</protein>
<proteinExistence type="predicted"/>
<keyword evidence="1" id="KW-0812">Transmembrane</keyword>
<comment type="caution">
    <text evidence="2">The sequence shown here is derived from an EMBL/GenBank/DDBJ whole genome shotgun (WGS) entry which is preliminary data.</text>
</comment>
<feature type="transmembrane region" description="Helical" evidence="1">
    <location>
        <begin position="42"/>
        <end position="62"/>
    </location>
</feature>
<keyword evidence="1" id="KW-1133">Transmembrane helix</keyword>
<accession>A0ABP7B004</accession>
<sequence>MVRVIVEFVLAAMFGVLAVVTAVNSEWIEEVFGIDPDGGSGALEWAIVAAFGVLALVAAGLGTRTVVLRARSSSA</sequence>
<evidence type="ECO:0000256" key="1">
    <source>
        <dbReference type="SAM" id="Phobius"/>
    </source>
</evidence>
<evidence type="ECO:0008006" key="4">
    <source>
        <dbReference type="Google" id="ProtNLM"/>
    </source>
</evidence>
<keyword evidence="1" id="KW-0472">Membrane</keyword>
<dbReference type="Proteomes" id="UP001501490">
    <property type="component" value="Unassembled WGS sequence"/>
</dbReference>
<gene>
    <name evidence="2" type="ORF">GCM10022236_53080</name>
</gene>
<organism evidence="2 3">
    <name type="scientific">Microlunatus ginsengisoli</name>
    <dbReference type="NCBI Taxonomy" id="363863"/>
    <lineage>
        <taxon>Bacteria</taxon>
        <taxon>Bacillati</taxon>
        <taxon>Actinomycetota</taxon>
        <taxon>Actinomycetes</taxon>
        <taxon>Propionibacteriales</taxon>
        <taxon>Propionibacteriaceae</taxon>
        <taxon>Microlunatus</taxon>
    </lineage>
</organism>
<evidence type="ECO:0000313" key="3">
    <source>
        <dbReference type="Proteomes" id="UP001501490"/>
    </source>
</evidence>